<keyword evidence="1" id="KW-1133">Transmembrane helix</keyword>
<accession>A0ABX7IAJ0</accession>
<evidence type="ECO:0000313" key="3">
    <source>
        <dbReference type="Proteomes" id="UP000612680"/>
    </source>
</evidence>
<keyword evidence="1" id="KW-0472">Membrane</keyword>
<protein>
    <recommendedName>
        <fullName evidence="4">Glycosyltransferase RgtA/B/C/D-like domain-containing protein</fullName>
    </recommendedName>
</protein>
<feature type="transmembrane region" description="Helical" evidence="1">
    <location>
        <begin position="235"/>
        <end position="257"/>
    </location>
</feature>
<feature type="transmembrane region" description="Helical" evidence="1">
    <location>
        <begin position="299"/>
        <end position="319"/>
    </location>
</feature>
<feature type="transmembrane region" description="Helical" evidence="1">
    <location>
        <begin position="370"/>
        <end position="390"/>
    </location>
</feature>
<sequence length="614" mass="69982">MKLFVYDPFLPEYFFIVISLLALFGLSFAVKGLRVLQKWSGIGLVVVPIIYFYIILAASVVNIPYTDDFNLLETIFNFQHTTGFLPKLKILFEQVNQHRFAFERLVMLLLAGLTGTVNIKVQVLTGNLFLLGILWLLFSALRKQGISWHYFIPVPYIIFNLVYYENALWGIAAIQNTPLIFFALLSAYGLGRSDGRGWLLGFAAALLATFTSGSGMLAWIIGALILILQKRYKPLAGWLITAGLIIVFYFMFSYQVIPSPGDRPWKHPLFNLIFILGFWGNALYLDVPHPLVPAFYPDLVRCVLLGAAMALVFGLWLIRLWRSKNLNWSDWFLWGGMMFMMGTGAMFIISRPIANYLMYGGNIFSRRYMIFGVVLLAVCYVAVIVLVKTIRELSRGVAVLSFSGILLLHFTSYYLSLVNVRKWYEDLVIDSYYWKNFSTFLTTGDHFGDIPFWNHPTRMKNLIANLDSSGLSRFYHSGPFPDHSKVLPQTAAEKEVYGGEFHLTRVLQSDRNNQPLPFLTFTAKDTVQQPGYFVLASPDHTILLPAVPVPHNPANLLRARSYYSQKVAYALFEQKLPKGIFKIWMMYPQANGHWKSVFTGKQVSLKGQQNRNTP</sequence>
<feature type="transmembrane region" description="Helical" evidence="1">
    <location>
        <begin position="171"/>
        <end position="191"/>
    </location>
</feature>
<evidence type="ECO:0008006" key="4">
    <source>
        <dbReference type="Google" id="ProtNLM"/>
    </source>
</evidence>
<feature type="transmembrane region" description="Helical" evidence="1">
    <location>
        <begin position="396"/>
        <end position="415"/>
    </location>
</feature>
<dbReference type="EMBL" id="CP056775">
    <property type="protein sequence ID" value="QRR01971.1"/>
    <property type="molecule type" value="Genomic_DNA"/>
</dbReference>
<feature type="transmembrane region" description="Helical" evidence="1">
    <location>
        <begin position="42"/>
        <end position="63"/>
    </location>
</feature>
<dbReference type="Proteomes" id="UP000612680">
    <property type="component" value="Chromosome"/>
</dbReference>
<feature type="transmembrane region" description="Helical" evidence="1">
    <location>
        <begin position="147"/>
        <end position="164"/>
    </location>
</feature>
<organism evidence="2 3">
    <name type="scientific">Dyadobacter sandarakinus</name>
    <dbReference type="NCBI Taxonomy" id="2747268"/>
    <lineage>
        <taxon>Bacteria</taxon>
        <taxon>Pseudomonadati</taxon>
        <taxon>Bacteroidota</taxon>
        <taxon>Cytophagia</taxon>
        <taxon>Cytophagales</taxon>
        <taxon>Spirosomataceae</taxon>
        <taxon>Dyadobacter</taxon>
    </lineage>
</organism>
<reference evidence="2 3" key="1">
    <citation type="submission" date="2020-06" db="EMBL/GenBank/DDBJ databases">
        <title>Dyadobacter sandarakinus sp. nov., isolated from the soil of the Arctic Yellow River Station.</title>
        <authorList>
            <person name="Zhang Y."/>
            <person name="Peng F."/>
        </authorList>
    </citation>
    <scope>NUCLEOTIDE SEQUENCE [LARGE SCALE GENOMIC DNA]</scope>
    <source>
        <strain evidence="2 3">Q3-56</strain>
    </source>
</reference>
<proteinExistence type="predicted"/>
<name>A0ABX7IAJ0_9BACT</name>
<evidence type="ECO:0000313" key="2">
    <source>
        <dbReference type="EMBL" id="QRR01971.1"/>
    </source>
</evidence>
<feature type="transmembrane region" description="Helical" evidence="1">
    <location>
        <begin position="269"/>
        <end position="287"/>
    </location>
</feature>
<keyword evidence="3" id="KW-1185">Reference proteome</keyword>
<feature type="transmembrane region" description="Helical" evidence="1">
    <location>
        <begin position="12"/>
        <end position="30"/>
    </location>
</feature>
<gene>
    <name evidence="2" type="ORF">HWI92_14155</name>
</gene>
<feature type="transmembrane region" description="Helical" evidence="1">
    <location>
        <begin position="197"/>
        <end position="228"/>
    </location>
</feature>
<keyword evidence="1" id="KW-0812">Transmembrane</keyword>
<feature type="transmembrane region" description="Helical" evidence="1">
    <location>
        <begin position="124"/>
        <end position="141"/>
    </location>
</feature>
<feature type="transmembrane region" description="Helical" evidence="1">
    <location>
        <begin position="331"/>
        <end position="349"/>
    </location>
</feature>
<dbReference type="RefSeq" id="WP_204656206.1">
    <property type="nucleotide sequence ID" value="NZ_CP056775.1"/>
</dbReference>
<evidence type="ECO:0000256" key="1">
    <source>
        <dbReference type="SAM" id="Phobius"/>
    </source>
</evidence>